<accession>J7S9F9</accession>
<reference evidence="3" key="2">
    <citation type="submission" date="2012-08" db="EMBL/GenBank/DDBJ databases">
        <title>Genome sequence of Kazachstania naganishii.</title>
        <authorList>
            <person name="Gordon J.L."/>
            <person name="Armisen D."/>
            <person name="Proux-Wera E."/>
            <person name="OhEigeartaigh S.S."/>
            <person name="Byrne K.P."/>
            <person name="Wolfe K.H."/>
        </authorList>
    </citation>
    <scope>NUCLEOTIDE SEQUENCE [LARGE SCALE GENOMIC DNA]</scope>
    <source>
        <strain evidence="3">ATCC MYA-139 / BCRC 22969 / CBS 8797 / CCRC 22969 / KCTC 17520 / NBRC 10181 / NCYC 3082</strain>
    </source>
</reference>
<dbReference type="GeneID" id="34527198"/>
<dbReference type="KEGG" id="kng:KNAG_0H00500"/>
<proteinExistence type="predicted"/>
<gene>
    <name evidence="2" type="primary">KNAG0H00500</name>
    <name evidence="2" type="ordered locus">KNAG_0H00500</name>
</gene>
<evidence type="ECO:0000313" key="3">
    <source>
        <dbReference type="Proteomes" id="UP000006310"/>
    </source>
</evidence>
<reference evidence="2 3" key="1">
    <citation type="journal article" date="2011" name="Proc. Natl. Acad. Sci. U.S.A.">
        <title>Evolutionary erosion of yeast sex chromosomes by mating-type switching accidents.</title>
        <authorList>
            <person name="Gordon J.L."/>
            <person name="Armisen D."/>
            <person name="Proux-Wera E."/>
            <person name="Oheigeartaigh S.S."/>
            <person name="Byrne K.P."/>
            <person name="Wolfe K.H."/>
        </authorList>
    </citation>
    <scope>NUCLEOTIDE SEQUENCE [LARGE SCALE GENOMIC DNA]</scope>
    <source>
        <strain evidence="3">ATCC MYA-139 / BCRC 22969 / CBS 8797 / CCRC 22969 / KCTC 17520 / NBRC 10181 / NCYC 3082</strain>
    </source>
</reference>
<organism evidence="2 3">
    <name type="scientific">Huiozyma naganishii (strain ATCC MYA-139 / BCRC 22969 / CBS 8797 / KCTC 17520 / NBRC 10181 / NCYC 3082 / Yp74L-3)</name>
    <name type="common">Yeast</name>
    <name type="synonym">Kazachstania naganishii</name>
    <dbReference type="NCBI Taxonomy" id="1071383"/>
    <lineage>
        <taxon>Eukaryota</taxon>
        <taxon>Fungi</taxon>
        <taxon>Dikarya</taxon>
        <taxon>Ascomycota</taxon>
        <taxon>Saccharomycotina</taxon>
        <taxon>Saccharomycetes</taxon>
        <taxon>Saccharomycetales</taxon>
        <taxon>Saccharomycetaceae</taxon>
        <taxon>Huiozyma</taxon>
    </lineage>
</organism>
<keyword evidence="1" id="KW-1133">Transmembrane helix</keyword>
<keyword evidence="1" id="KW-0812">Transmembrane</keyword>
<dbReference type="EMBL" id="HE978321">
    <property type="protein sequence ID" value="CCK71466.1"/>
    <property type="molecule type" value="Genomic_DNA"/>
</dbReference>
<name>J7S9F9_HUIN7</name>
<dbReference type="AlphaFoldDB" id="J7S9F9"/>
<evidence type="ECO:0000313" key="2">
    <source>
        <dbReference type="EMBL" id="CCK71466.1"/>
    </source>
</evidence>
<dbReference type="Proteomes" id="UP000006310">
    <property type="component" value="Chromosome 8"/>
</dbReference>
<protein>
    <submittedName>
        <fullName evidence="2">Uncharacterized protein</fullName>
    </submittedName>
</protein>
<dbReference type="InterPro" id="IPR057782">
    <property type="entry name" value="YKL065W-A-like"/>
</dbReference>
<dbReference type="Pfam" id="PF23488">
    <property type="entry name" value="YKL065W-A"/>
    <property type="match status" value="1"/>
</dbReference>
<keyword evidence="1" id="KW-0472">Membrane</keyword>
<feature type="transmembrane region" description="Helical" evidence="1">
    <location>
        <begin position="20"/>
        <end position="38"/>
    </location>
</feature>
<keyword evidence="3" id="KW-1185">Reference proteome</keyword>
<evidence type="ECO:0000256" key="1">
    <source>
        <dbReference type="SAM" id="Phobius"/>
    </source>
</evidence>
<sequence>MFLSHDFQQRFGNNKLLTQTTSRALIAAVAVVVPYMTWVKYINSDRHSEIKNIYRKDRNL</sequence>
<dbReference type="HOGENOM" id="CLU_2942084_0_0_1"/>
<dbReference type="RefSeq" id="XP_022465711.1">
    <property type="nucleotide sequence ID" value="XM_022609301.1"/>
</dbReference>